<evidence type="ECO:0000256" key="1">
    <source>
        <dbReference type="SAM" id="MobiDB-lite"/>
    </source>
</evidence>
<feature type="region of interest" description="Disordered" evidence="1">
    <location>
        <begin position="1"/>
        <end position="22"/>
    </location>
</feature>
<gene>
    <name evidence="4" type="ORF">A3C26_02635</name>
</gene>
<feature type="domain" description="LysM" evidence="3">
    <location>
        <begin position="179"/>
        <end position="226"/>
    </location>
</feature>
<accession>A0A1F5JDU2</accession>
<sequence length="228" mass="25212">MPRKVTKTKESRSNKTNLPVHQNKRGYSLQADSFTTKIENNLQNQSKISLVLGALIVLVVGILVFNYFNKSEPDLGPAQQTEQAREQDVTPDSLPGKYTVKQDDTLFDIADKYYKDGYKFTKIANANNLTNPDLLEPGQVLAIPKVEIATNPSTQLASADINVTPNAPDTQWGPKIEGNTYTVQEDDWLSKIAGRAYGDIFTFDKIAAANNLSNPDLIEPGMVLTIPR</sequence>
<feature type="domain" description="LysM" evidence="3">
    <location>
        <begin position="96"/>
        <end position="143"/>
    </location>
</feature>
<proteinExistence type="predicted"/>
<evidence type="ECO:0000313" key="5">
    <source>
        <dbReference type="Proteomes" id="UP000177042"/>
    </source>
</evidence>
<evidence type="ECO:0000256" key="2">
    <source>
        <dbReference type="SAM" id="Phobius"/>
    </source>
</evidence>
<organism evidence="4 5">
    <name type="scientific">Candidatus Daviesbacteria bacterium RIFCSPHIGHO2_02_FULL_39_12</name>
    <dbReference type="NCBI Taxonomy" id="1797770"/>
    <lineage>
        <taxon>Bacteria</taxon>
        <taxon>Candidatus Daviesiibacteriota</taxon>
    </lineage>
</organism>
<dbReference type="PANTHER" id="PTHR34700:SF4">
    <property type="entry name" value="PHAGE-LIKE ELEMENT PBSX PROTEIN XKDP"/>
    <property type="match status" value="1"/>
</dbReference>
<dbReference type="InterPro" id="IPR052196">
    <property type="entry name" value="Bact_Kbp"/>
</dbReference>
<dbReference type="InterPro" id="IPR018392">
    <property type="entry name" value="LysM"/>
</dbReference>
<dbReference type="CDD" id="cd00118">
    <property type="entry name" value="LysM"/>
    <property type="match status" value="2"/>
</dbReference>
<dbReference type="EMBL" id="MFCX01000004">
    <property type="protein sequence ID" value="OGE26742.1"/>
    <property type="molecule type" value="Genomic_DNA"/>
</dbReference>
<dbReference type="Pfam" id="PF01476">
    <property type="entry name" value="LysM"/>
    <property type="match status" value="2"/>
</dbReference>
<feature type="region of interest" description="Disordered" evidence="1">
    <location>
        <begin position="75"/>
        <end position="96"/>
    </location>
</feature>
<keyword evidence="2" id="KW-0812">Transmembrane</keyword>
<keyword evidence="2" id="KW-1133">Transmembrane helix</keyword>
<dbReference type="PROSITE" id="PS51782">
    <property type="entry name" value="LYSM"/>
    <property type="match status" value="2"/>
</dbReference>
<dbReference type="Proteomes" id="UP000177042">
    <property type="component" value="Unassembled WGS sequence"/>
</dbReference>
<dbReference type="SUPFAM" id="SSF54106">
    <property type="entry name" value="LysM domain"/>
    <property type="match status" value="2"/>
</dbReference>
<evidence type="ECO:0000259" key="3">
    <source>
        <dbReference type="PROSITE" id="PS51782"/>
    </source>
</evidence>
<protein>
    <recommendedName>
        <fullName evidence="3">LysM domain-containing protein</fullName>
    </recommendedName>
</protein>
<dbReference type="Gene3D" id="3.10.350.10">
    <property type="entry name" value="LysM domain"/>
    <property type="match status" value="2"/>
</dbReference>
<dbReference type="InterPro" id="IPR036779">
    <property type="entry name" value="LysM_dom_sf"/>
</dbReference>
<name>A0A1F5JDU2_9BACT</name>
<feature type="transmembrane region" description="Helical" evidence="2">
    <location>
        <begin position="48"/>
        <end position="68"/>
    </location>
</feature>
<comment type="caution">
    <text evidence="4">The sequence shown here is derived from an EMBL/GenBank/DDBJ whole genome shotgun (WGS) entry which is preliminary data.</text>
</comment>
<evidence type="ECO:0000313" key="4">
    <source>
        <dbReference type="EMBL" id="OGE26742.1"/>
    </source>
</evidence>
<dbReference type="PANTHER" id="PTHR34700">
    <property type="entry name" value="POTASSIUM BINDING PROTEIN KBP"/>
    <property type="match status" value="1"/>
</dbReference>
<dbReference type="SMART" id="SM00257">
    <property type="entry name" value="LysM"/>
    <property type="match status" value="2"/>
</dbReference>
<reference evidence="4 5" key="1">
    <citation type="journal article" date="2016" name="Nat. Commun.">
        <title>Thousands of microbial genomes shed light on interconnected biogeochemical processes in an aquifer system.</title>
        <authorList>
            <person name="Anantharaman K."/>
            <person name="Brown C.T."/>
            <person name="Hug L.A."/>
            <person name="Sharon I."/>
            <person name="Castelle C.J."/>
            <person name="Probst A.J."/>
            <person name="Thomas B.C."/>
            <person name="Singh A."/>
            <person name="Wilkins M.J."/>
            <person name="Karaoz U."/>
            <person name="Brodie E.L."/>
            <person name="Williams K.H."/>
            <person name="Hubbard S.S."/>
            <person name="Banfield J.F."/>
        </authorList>
    </citation>
    <scope>NUCLEOTIDE SEQUENCE [LARGE SCALE GENOMIC DNA]</scope>
</reference>
<keyword evidence="2" id="KW-0472">Membrane</keyword>
<dbReference type="AlphaFoldDB" id="A0A1F5JDU2"/>